<feature type="transmembrane region" description="Helical" evidence="1">
    <location>
        <begin position="94"/>
        <end position="111"/>
    </location>
</feature>
<evidence type="ECO:0000256" key="1">
    <source>
        <dbReference type="SAM" id="Phobius"/>
    </source>
</evidence>
<feature type="transmembrane region" description="Helical" evidence="1">
    <location>
        <begin position="44"/>
        <end position="65"/>
    </location>
</feature>
<protein>
    <submittedName>
        <fullName evidence="2">Uu.00g111730.m01.CDS01</fullName>
    </submittedName>
</protein>
<dbReference type="AlphaFoldDB" id="A0AAI8YGA7"/>
<keyword evidence="3" id="KW-1185">Reference proteome</keyword>
<gene>
    <name evidence="2" type="ORF">KHLLAP_LOCUS4247</name>
</gene>
<evidence type="ECO:0000313" key="3">
    <source>
        <dbReference type="Proteomes" id="UP001295740"/>
    </source>
</evidence>
<accession>A0AAI8YGA7</accession>
<keyword evidence="1" id="KW-0472">Membrane</keyword>
<evidence type="ECO:0000313" key="2">
    <source>
        <dbReference type="EMBL" id="CAJ2503779.1"/>
    </source>
</evidence>
<keyword evidence="1" id="KW-0812">Transmembrane</keyword>
<dbReference type="EMBL" id="CAUWAG010000006">
    <property type="protein sequence ID" value="CAJ2503779.1"/>
    <property type="molecule type" value="Genomic_DNA"/>
</dbReference>
<organism evidence="2 3">
    <name type="scientific">Anthostomella pinea</name>
    <dbReference type="NCBI Taxonomy" id="933095"/>
    <lineage>
        <taxon>Eukaryota</taxon>
        <taxon>Fungi</taxon>
        <taxon>Dikarya</taxon>
        <taxon>Ascomycota</taxon>
        <taxon>Pezizomycotina</taxon>
        <taxon>Sordariomycetes</taxon>
        <taxon>Xylariomycetidae</taxon>
        <taxon>Xylariales</taxon>
        <taxon>Xylariaceae</taxon>
        <taxon>Anthostomella</taxon>
    </lineage>
</organism>
<dbReference type="Proteomes" id="UP001295740">
    <property type="component" value="Unassembled WGS sequence"/>
</dbReference>
<name>A0AAI8YGA7_9PEZI</name>
<reference evidence="2" key="1">
    <citation type="submission" date="2023-10" db="EMBL/GenBank/DDBJ databases">
        <authorList>
            <person name="Hackl T."/>
        </authorList>
    </citation>
    <scope>NUCLEOTIDE SEQUENCE</scope>
</reference>
<proteinExistence type="predicted"/>
<keyword evidence="1" id="KW-1133">Transmembrane helix</keyword>
<comment type="caution">
    <text evidence="2">The sequence shown here is derived from an EMBL/GenBank/DDBJ whole genome shotgun (WGS) entry which is preliminary data.</text>
</comment>
<feature type="transmembrane region" description="Helical" evidence="1">
    <location>
        <begin position="72"/>
        <end position="88"/>
    </location>
</feature>
<sequence>MASHVSVMESLSASFTGWLLHDALPSLTDRAASFLQSLPLSTSFFSLVALLFFTLVILFSIYSIVRKVLSIIKYWVVIMVYLLLLAILGAVLFLHPPVAVAVGLLVLRLWVRRRSAGSRQA</sequence>